<dbReference type="Gene3D" id="3.40.50.1820">
    <property type="entry name" value="alpha/beta hydrolase"/>
    <property type="match status" value="1"/>
</dbReference>
<dbReference type="PANTHER" id="PTHR17630">
    <property type="entry name" value="DIENELACTONE HYDROLASE"/>
    <property type="match status" value="1"/>
</dbReference>
<dbReference type="InterPro" id="IPR002925">
    <property type="entry name" value="Dienelactn_hydro"/>
</dbReference>
<dbReference type="PANTHER" id="PTHR17630:SF44">
    <property type="entry name" value="PROTEIN AIM2"/>
    <property type="match status" value="1"/>
</dbReference>
<evidence type="ECO:0000313" key="5">
    <source>
        <dbReference type="Proteomes" id="UP001391051"/>
    </source>
</evidence>
<feature type="region of interest" description="Disordered" evidence="1">
    <location>
        <begin position="197"/>
        <end position="226"/>
    </location>
</feature>
<feature type="chain" id="PRO_5046894069" evidence="2">
    <location>
        <begin position="20"/>
        <end position="288"/>
    </location>
</feature>
<keyword evidence="5" id="KW-1185">Reference proteome</keyword>
<dbReference type="InterPro" id="IPR029058">
    <property type="entry name" value="AB_hydrolase_fold"/>
</dbReference>
<feature type="region of interest" description="Disordered" evidence="1">
    <location>
        <begin position="59"/>
        <end position="78"/>
    </location>
</feature>
<accession>A0ABR1PS42</accession>
<reference evidence="4 5" key="1">
    <citation type="submission" date="2023-01" db="EMBL/GenBank/DDBJ databases">
        <title>Analysis of 21 Apiospora genomes using comparative genomics revels a genus with tremendous synthesis potential of carbohydrate active enzymes and secondary metabolites.</title>
        <authorList>
            <person name="Sorensen T."/>
        </authorList>
    </citation>
    <scope>NUCLEOTIDE SEQUENCE [LARGE SCALE GENOMIC DNA]</scope>
    <source>
        <strain evidence="4 5">CBS 24483</strain>
    </source>
</reference>
<dbReference type="SUPFAM" id="SSF53474">
    <property type="entry name" value="alpha/beta-Hydrolases"/>
    <property type="match status" value="1"/>
</dbReference>
<evidence type="ECO:0000256" key="1">
    <source>
        <dbReference type="SAM" id="MobiDB-lite"/>
    </source>
</evidence>
<evidence type="ECO:0000259" key="3">
    <source>
        <dbReference type="Pfam" id="PF01738"/>
    </source>
</evidence>
<feature type="domain" description="Dienelactone hydrolase" evidence="3">
    <location>
        <begin position="90"/>
        <end position="191"/>
    </location>
</feature>
<organism evidence="4 5">
    <name type="scientific">Apiospora aurea</name>
    <dbReference type="NCBI Taxonomy" id="335848"/>
    <lineage>
        <taxon>Eukaryota</taxon>
        <taxon>Fungi</taxon>
        <taxon>Dikarya</taxon>
        <taxon>Ascomycota</taxon>
        <taxon>Pezizomycotina</taxon>
        <taxon>Sordariomycetes</taxon>
        <taxon>Xylariomycetidae</taxon>
        <taxon>Amphisphaeriales</taxon>
        <taxon>Apiosporaceae</taxon>
        <taxon>Apiospora</taxon>
    </lineage>
</organism>
<comment type="caution">
    <text evidence="4">The sequence shown here is derived from an EMBL/GenBank/DDBJ whole genome shotgun (WGS) entry which is preliminary data.</text>
</comment>
<keyword evidence="2" id="KW-0732">Signal</keyword>
<name>A0ABR1PS42_9PEZI</name>
<dbReference type="Proteomes" id="UP001391051">
    <property type="component" value="Unassembled WGS sequence"/>
</dbReference>
<feature type="signal peptide" evidence="2">
    <location>
        <begin position="1"/>
        <end position="19"/>
    </location>
</feature>
<dbReference type="RefSeq" id="XP_066692592.1">
    <property type="nucleotide sequence ID" value="XM_066850354.1"/>
</dbReference>
<dbReference type="GeneID" id="92083416"/>
<gene>
    <name evidence="4" type="ORF">PG986_014132</name>
</gene>
<protein>
    <submittedName>
        <fullName evidence="4">Protein AIM2</fullName>
    </submittedName>
</protein>
<dbReference type="Pfam" id="PF01738">
    <property type="entry name" value="DLH"/>
    <property type="match status" value="1"/>
</dbReference>
<proteinExistence type="predicted"/>
<dbReference type="EMBL" id="JAQQWE010000010">
    <property type="protein sequence ID" value="KAK7937264.1"/>
    <property type="molecule type" value="Genomic_DNA"/>
</dbReference>
<sequence>MHCFSLAVPFWGLAAFATARSTCCKADTKQCPGTNLSALKETGEPVGNTTVFENASLSSAMQSPPLSNPVPAADHENPTRPVTMYYTGQEDKCRQDTAVLFLTDIYGLASPEDLRLADSFGRAGYFTVAPDLFNGSPSPLDMNAPGFNQTQFLAAHGPNVTDPIVAKGIRYLREVRGYPRVAVTGYCFGGGRRRRVRGAPGHVDGRGDRGHHAARLGRAGPARRAEPPALRQELENIFDNLTSPWQIDLYSGARHGFAVRGNLSDPQMRFAKETAFIQAVRWFQFWAK</sequence>
<evidence type="ECO:0000313" key="4">
    <source>
        <dbReference type="EMBL" id="KAK7937264.1"/>
    </source>
</evidence>
<evidence type="ECO:0000256" key="2">
    <source>
        <dbReference type="SAM" id="SignalP"/>
    </source>
</evidence>
<feature type="compositionally biased region" description="Low complexity" evidence="1">
    <location>
        <begin position="216"/>
        <end position="226"/>
    </location>
</feature>